<feature type="region of interest" description="Disordered" evidence="1">
    <location>
        <begin position="1"/>
        <end position="96"/>
    </location>
</feature>
<gene>
    <name evidence="3" type="ORF">B0H63DRAFT_527391</name>
</gene>
<feature type="compositionally biased region" description="Polar residues" evidence="1">
    <location>
        <begin position="17"/>
        <end position="52"/>
    </location>
</feature>
<keyword evidence="4" id="KW-1185">Reference proteome</keyword>
<dbReference type="SMART" id="SM00317">
    <property type="entry name" value="SET"/>
    <property type="match status" value="1"/>
</dbReference>
<dbReference type="Gene3D" id="2.170.270.10">
    <property type="entry name" value="SET domain"/>
    <property type="match status" value="1"/>
</dbReference>
<proteinExistence type="predicted"/>
<accession>A0AAE0KAY1</accession>
<reference evidence="3" key="2">
    <citation type="submission" date="2023-06" db="EMBL/GenBank/DDBJ databases">
        <authorList>
            <consortium name="Lawrence Berkeley National Laboratory"/>
            <person name="Haridas S."/>
            <person name="Hensen N."/>
            <person name="Bonometti L."/>
            <person name="Westerberg I."/>
            <person name="Brannstrom I.O."/>
            <person name="Guillou S."/>
            <person name="Cros-Aarteil S."/>
            <person name="Calhoun S."/>
            <person name="Kuo A."/>
            <person name="Mondo S."/>
            <person name="Pangilinan J."/>
            <person name="Riley R."/>
            <person name="LaButti K."/>
            <person name="Andreopoulos B."/>
            <person name="Lipzen A."/>
            <person name="Chen C."/>
            <person name="Yanf M."/>
            <person name="Daum C."/>
            <person name="Ng V."/>
            <person name="Clum A."/>
            <person name="Steindorff A."/>
            <person name="Ohm R."/>
            <person name="Martin F."/>
            <person name="Silar P."/>
            <person name="Natvig D."/>
            <person name="Lalanne C."/>
            <person name="Gautier V."/>
            <person name="Ament-velasquez S.L."/>
            <person name="Kruys A."/>
            <person name="Hutchinson M.I."/>
            <person name="Powell A.J."/>
            <person name="Barry K."/>
            <person name="Miller A.N."/>
            <person name="Grigoriev I.V."/>
            <person name="Debuchy R."/>
            <person name="Gladieux P."/>
            <person name="Thoren M.H."/>
            <person name="Johannesson H."/>
        </authorList>
    </citation>
    <scope>NUCLEOTIDE SEQUENCE</scope>
    <source>
        <strain evidence="3">CBS 232.78</strain>
    </source>
</reference>
<comment type="caution">
    <text evidence="3">The sequence shown here is derived from an EMBL/GenBank/DDBJ whole genome shotgun (WGS) entry which is preliminary data.</text>
</comment>
<dbReference type="InterPro" id="IPR001214">
    <property type="entry name" value="SET_dom"/>
</dbReference>
<dbReference type="PROSITE" id="PS50280">
    <property type="entry name" value="SET"/>
    <property type="match status" value="1"/>
</dbReference>
<evidence type="ECO:0000259" key="2">
    <source>
        <dbReference type="PROSITE" id="PS50280"/>
    </source>
</evidence>
<reference evidence="3" key="1">
    <citation type="journal article" date="2023" name="Mol. Phylogenet. Evol.">
        <title>Genome-scale phylogeny and comparative genomics of the fungal order Sordariales.</title>
        <authorList>
            <person name="Hensen N."/>
            <person name="Bonometti L."/>
            <person name="Westerberg I."/>
            <person name="Brannstrom I.O."/>
            <person name="Guillou S."/>
            <person name="Cros-Aarteil S."/>
            <person name="Calhoun S."/>
            <person name="Haridas S."/>
            <person name="Kuo A."/>
            <person name="Mondo S."/>
            <person name="Pangilinan J."/>
            <person name="Riley R."/>
            <person name="LaButti K."/>
            <person name="Andreopoulos B."/>
            <person name="Lipzen A."/>
            <person name="Chen C."/>
            <person name="Yan M."/>
            <person name="Daum C."/>
            <person name="Ng V."/>
            <person name="Clum A."/>
            <person name="Steindorff A."/>
            <person name="Ohm R.A."/>
            <person name="Martin F."/>
            <person name="Silar P."/>
            <person name="Natvig D.O."/>
            <person name="Lalanne C."/>
            <person name="Gautier V."/>
            <person name="Ament-Velasquez S.L."/>
            <person name="Kruys A."/>
            <person name="Hutchinson M.I."/>
            <person name="Powell A.J."/>
            <person name="Barry K."/>
            <person name="Miller A.N."/>
            <person name="Grigoriev I.V."/>
            <person name="Debuchy R."/>
            <person name="Gladieux P."/>
            <person name="Hiltunen Thoren M."/>
            <person name="Johannesson H."/>
        </authorList>
    </citation>
    <scope>NUCLEOTIDE SEQUENCE</scope>
    <source>
        <strain evidence="3">CBS 232.78</strain>
    </source>
</reference>
<evidence type="ECO:0000313" key="3">
    <source>
        <dbReference type="EMBL" id="KAK3372556.1"/>
    </source>
</evidence>
<dbReference type="SUPFAM" id="SSF82199">
    <property type="entry name" value="SET domain"/>
    <property type="match status" value="1"/>
</dbReference>
<evidence type="ECO:0000313" key="4">
    <source>
        <dbReference type="Proteomes" id="UP001285441"/>
    </source>
</evidence>
<organism evidence="3 4">
    <name type="scientific">Podospora didyma</name>
    <dbReference type="NCBI Taxonomy" id="330526"/>
    <lineage>
        <taxon>Eukaryota</taxon>
        <taxon>Fungi</taxon>
        <taxon>Dikarya</taxon>
        <taxon>Ascomycota</taxon>
        <taxon>Pezizomycotina</taxon>
        <taxon>Sordariomycetes</taxon>
        <taxon>Sordariomycetidae</taxon>
        <taxon>Sordariales</taxon>
        <taxon>Podosporaceae</taxon>
        <taxon>Podospora</taxon>
    </lineage>
</organism>
<dbReference type="AlphaFoldDB" id="A0AAE0KAY1"/>
<feature type="domain" description="SET" evidence="2">
    <location>
        <begin position="115"/>
        <end position="355"/>
    </location>
</feature>
<dbReference type="Proteomes" id="UP001285441">
    <property type="component" value="Unassembled WGS sequence"/>
</dbReference>
<name>A0AAE0KAY1_9PEZI</name>
<dbReference type="InterPro" id="IPR046341">
    <property type="entry name" value="SET_dom_sf"/>
</dbReference>
<sequence length="378" mass="41207">MLSRPRPRRVSFGDSARASTSPVGSDQTSTLVGSNGQTGTSAEGSDQTSTSPAGGGQAATLVGSDGQTNTSAEDKDCAGNVSTQVSSSAEDKNFDASKTGKIPVEALLTPPLDKPAVKLGLVSPRIGYGLYAARNIKMNEVIFTERPFISALWNETGSTESSLLSTQWRSCRTALRNHPRVFAALFPTLAGKSGTPLISFAEARPIFNEEIGRYLSGGRFDECVVTEEEYNIYTRSAEFIPLPRKSALKKACHDFFKAYAFEDQKEATSHAGRVAFGNGRGQTTDAHIYLLGGMINHCCRPSPEHRYIHEEEFVGPNCECQIGRRPLTPFVKDNHLAVKATRDIAEGEELTWDYSKESLDFACICPRCENFLSRCRIL</sequence>
<dbReference type="EMBL" id="JAULSW010000008">
    <property type="protein sequence ID" value="KAK3372556.1"/>
    <property type="molecule type" value="Genomic_DNA"/>
</dbReference>
<protein>
    <recommendedName>
        <fullName evidence="2">SET domain-containing protein</fullName>
    </recommendedName>
</protein>
<dbReference type="Pfam" id="PF00856">
    <property type="entry name" value="SET"/>
    <property type="match status" value="1"/>
</dbReference>
<evidence type="ECO:0000256" key="1">
    <source>
        <dbReference type="SAM" id="MobiDB-lite"/>
    </source>
</evidence>